<protein>
    <submittedName>
        <fullName evidence="3">Uncharacterized protein</fullName>
    </submittedName>
</protein>
<proteinExistence type="predicted"/>
<dbReference type="Proteomes" id="UP000013131">
    <property type="component" value="Unassembled WGS sequence"/>
</dbReference>
<gene>
    <name evidence="3" type="ORF">MAU_4980</name>
</gene>
<organism evidence="3 4">
    <name type="scientific">Metamycoplasma auris 15026</name>
    <dbReference type="NCBI Taxonomy" id="1188233"/>
    <lineage>
        <taxon>Bacteria</taxon>
        <taxon>Bacillati</taxon>
        <taxon>Mycoplasmatota</taxon>
        <taxon>Mycoplasmoidales</taxon>
        <taxon>Metamycoplasmataceae</taxon>
        <taxon>Metamycoplasma</taxon>
    </lineage>
</organism>
<dbReference type="OrthoDB" id="396847at2"/>
<accession>N9TRL8</accession>
<dbReference type="eggNOG" id="ENOG5032PKY">
    <property type="taxonomic scope" value="Bacteria"/>
</dbReference>
<keyword evidence="2" id="KW-1133">Transmembrane helix</keyword>
<comment type="caution">
    <text evidence="3">The sequence shown here is derived from an EMBL/GenBank/DDBJ whole genome shotgun (WGS) entry which is preliminary data.</text>
</comment>
<keyword evidence="4" id="KW-1185">Reference proteome</keyword>
<name>N9TRL8_9BACT</name>
<evidence type="ECO:0000313" key="3">
    <source>
        <dbReference type="EMBL" id="ENY68700.1"/>
    </source>
</evidence>
<feature type="transmembrane region" description="Helical" evidence="2">
    <location>
        <begin position="12"/>
        <end position="36"/>
    </location>
</feature>
<evidence type="ECO:0000256" key="1">
    <source>
        <dbReference type="SAM" id="Coils"/>
    </source>
</evidence>
<dbReference type="EMBL" id="AORI01000011">
    <property type="protein sequence ID" value="ENY68700.1"/>
    <property type="molecule type" value="Genomic_DNA"/>
</dbReference>
<reference evidence="3 4" key="1">
    <citation type="journal article" date="2013" name="Genome Announc.">
        <title>Draft Genome Sequences of Mycoplasma auris and Mycoplasma yeatsii, Two Species of the Ear Canal of Caprinae.</title>
        <authorList>
            <person name="Dordet-Frisoni E."/>
            <person name="Baranowski E."/>
            <person name="Barre A."/>
            <person name="Blanchard A."/>
            <person name="Breton M."/>
            <person name="Couture C."/>
            <person name="Dupuy V."/>
            <person name="Gaurivaud P."/>
            <person name="Jacob D."/>
            <person name="Lemaitre C."/>
            <person name="Manso-Silvan L."/>
            <person name="Nikolski M."/>
            <person name="Nouvel L.X."/>
            <person name="Poumarat F."/>
            <person name="Sirand-Pugnet P."/>
            <person name="Thebault P."/>
            <person name="Theil S."/>
            <person name="Thiaucourt F."/>
            <person name="Citti C."/>
            <person name="Tardy F."/>
        </authorList>
    </citation>
    <scope>NUCLEOTIDE SEQUENCE [LARGE SCALE GENOMIC DNA]</scope>
    <source>
        <strain evidence="3 4">15026</strain>
    </source>
</reference>
<keyword evidence="2" id="KW-0472">Membrane</keyword>
<sequence length="381" mass="45409">MKFQKSKLRKFFEVATWITIPTVTAASIGGAIYYVVKNSRSIQKEFFSVSQFKEEAKKIRLNPEVFGSLEASDLYEDFKNRQAKAKQIVDDYIKKYPQIDWNKIIKQNIPKHARVLNFGNKKESHKKIINNLPKSFDTHEYLKSKIQVELDFQKTKYLDFRFTNIEKIENDKTKLRIEYKVFLNYEYASGDFEPKSKRYTKASKYYYTNSEVVTFYSNDLKIYNGSKFATQWQENKTEVETIIRKLNENNKSIDKQIQQLEEKIKEENTNQEQLRKKIEQLKENKKKVFISSDFYNQIFEWFKKTIDKTDAYSDNYKKEDGFVIEPYTTTYSNNNLPYILWNPTKGLNELTIKFIFVKKDAPKKDEIKSYPKAIIFTLDNV</sequence>
<feature type="coiled-coil region" evidence="1">
    <location>
        <begin position="229"/>
        <end position="291"/>
    </location>
</feature>
<evidence type="ECO:0000256" key="2">
    <source>
        <dbReference type="SAM" id="Phobius"/>
    </source>
</evidence>
<evidence type="ECO:0000313" key="4">
    <source>
        <dbReference type="Proteomes" id="UP000013131"/>
    </source>
</evidence>
<dbReference type="RefSeq" id="WP_004424933.1">
    <property type="nucleotide sequence ID" value="NZ_AORI01000011.1"/>
</dbReference>
<keyword evidence="2" id="KW-0812">Transmembrane</keyword>
<dbReference type="AlphaFoldDB" id="N9TRL8"/>
<dbReference type="STRING" id="1188233.MAU_4980"/>
<keyword evidence="1" id="KW-0175">Coiled coil</keyword>
<dbReference type="PATRIC" id="fig|1188233.3.peg.482"/>